<sequence>MSDDPQLSTMVDYDPSTAHSPLQVATSAKLGGHGGLVIPKAQMASTSSIPVLNVKNRREGISDAYNHSAYLDAGWLTIHHPYLSCVLRGDPNLPASLQSAYELCVNICYNDDANYLYERVYSELESYYRDLGSLLSSMAGADDDFLGYLHTMWEENNEKMEKIRAVFIELERRYIIKHTPFRSLRELGIHLFYVNIVRNDPVKKRLILNVLFFIQQARNNCNIPDHQMKAAIKMMQEMNIYRTNFEPCLIRDTERFYENESTRILSRLNIPEYLQYVARRQFFEENLQPAIPVTTRMDMSAIVIDKFIRFRLNDILSKGYYTMLDSNDISSLKMLYTTITEQQKQLLRVKMVAYVKERFRSKVNEYQNEMKNISFIYKFKSKMENLIVNAFDKDVLITQAIADTFEDLVQSREPSIAVTVAIFIDKKMKSHKLFQSTNMDANLPDAFDGALTIFRSLADKDVFAGVYQRLLGDRLLSGTSNTRAETMMVGKLQSICGNDYMTQFTKMITDIEEWSENDDRYNALMKRDTGIDFHVRTVSHEAWTFAGTHNVYFDNKLQHYLTQYEAAFIANFKSRKVLWSHSLSKLSMEANLRFGTTPLIVNALHASVLTLFNRDKEMWEFDEIAQETNIDTEDLKDILRTMTCCPGALLLKDSPDPEYIMEQDTFSCNLNFHSNTTIDLYKAITMEGTNDMAIRKKRLPRMGDDREYKIDATIVRLMKQNRQLQHQELYTRTSEQLPFSISSNEFKARVELLIDKNMMKRQKKRSSTYVYLP</sequence>
<dbReference type="EMBL" id="LK023315">
    <property type="protein sequence ID" value="CDS04486.1"/>
    <property type="molecule type" value="Genomic_DNA"/>
</dbReference>
<evidence type="ECO:0000256" key="3">
    <source>
        <dbReference type="RuleBase" id="RU003829"/>
    </source>
</evidence>
<dbReference type="Gene3D" id="1.10.10.10">
    <property type="entry name" value="Winged helix-like DNA-binding domain superfamily/Winged helix DNA-binding domain"/>
    <property type="match status" value="1"/>
</dbReference>
<reference evidence="5" key="1">
    <citation type="journal article" date="2014" name="Genome Announc.">
        <title>De novo whole-genome sequence and genome annotation of Lichtheimia ramosa.</title>
        <authorList>
            <person name="Linde J."/>
            <person name="Schwartze V."/>
            <person name="Binder U."/>
            <person name="Lass-Florl C."/>
            <person name="Voigt K."/>
            <person name="Horn F."/>
        </authorList>
    </citation>
    <scope>NUCLEOTIDE SEQUENCE</scope>
    <source>
        <strain evidence="5">JMRC FSU:6197</strain>
    </source>
</reference>
<dbReference type="InterPro" id="IPR036317">
    <property type="entry name" value="Cullin_homology_sf"/>
</dbReference>
<dbReference type="PANTHER" id="PTHR11932">
    <property type="entry name" value="CULLIN"/>
    <property type="match status" value="1"/>
</dbReference>
<dbReference type="SMART" id="SM00884">
    <property type="entry name" value="Cullin_Nedd8"/>
    <property type="match status" value="1"/>
</dbReference>
<dbReference type="AlphaFoldDB" id="A0A077WA64"/>
<evidence type="ECO:0000259" key="4">
    <source>
        <dbReference type="PROSITE" id="PS50069"/>
    </source>
</evidence>
<dbReference type="InterPro" id="IPR045093">
    <property type="entry name" value="Cullin"/>
</dbReference>
<protein>
    <recommendedName>
        <fullName evidence="4">Cullin family profile domain-containing protein</fullName>
    </recommendedName>
</protein>
<dbReference type="SMART" id="SM00182">
    <property type="entry name" value="CULLIN"/>
    <property type="match status" value="1"/>
</dbReference>
<dbReference type="OrthoDB" id="27073at2759"/>
<feature type="domain" description="Cullin family profile" evidence="4">
    <location>
        <begin position="420"/>
        <end position="643"/>
    </location>
</feature>
<evidence type="ECO:0000256" key="2">
    <source>
        <dbReference type="PROSITE-ProRule" id="PRU00330"/>
    </source>
</evidence>
<dbReference type="Gene3D" id="1.20.1310.10">
    <property type="entry name" value="Cullin Repeats"/>
    <property type="match status" value="4"/>
</dbReference>
<dbReference type="InterPro" id="IPR036388">
    <property type="entry name" value="WH-like_DNA-bd_sf"/>
</dbReference>
<dbReference type="Pfam" id="PF10557">
    <property type="entry name" value="Cullin_Nedd8"/>
    <property type="match status" value="1"/>
</dbReference>
<dbReference type="InterPro" id="IPR036390">
    <property type="entry name" value="WH_DNA-bd_sf"/>
</dbReference>
<dbReference type="GO" id="GO:0006511">
    <property type="term" value="P:ubiquitin-dependent protein catabolic process"/>
    <property type="evidence" value="ECO:0007669"/>
    <property type="project" value="InterPro"/>
</dbReference>
<dbReference type="Pfam" id="PF26557">
    <property type="entry name" value="Cullin_AB"/>
    <property type="match status" value="1"/>
</dbReference>
<dbReference type="Pfam" id="PF00888">
    <property type="entry name" value="Cullin"/>
    <property type="match status" value="1"/>
</dbReference>
<proteinExistence type="inferred from homology"/>
<dbReference type="GO" id="GO:0031625">
    <property type="term" value="F:ubiquitin protein ligase binding"/>
    <property type="evidence" value="ECO:0007669"/>
    <property type="project" value="InterPro"/>
</dbReference>
<dbReference type="SUPFAM" id="SSF74788">
    <property type="entry name" value="Cullin repeat-like"/>
    <property type="match status" value="1"/>
</dbReference>
<dbReference type="Gene3D" id="3.30.230.130">
    <property type="entry name" value="Cullin, Chain C, Domain 2"/>
    <property type="match status" value="1"/>
</dbReference>
<accession>A0A077WA64</accession>
<dbReference type="InterPro" id="IPR001373">
    <property type="entry name" value="Cullin_N"/>
</dbReference>
<dbReference type="InterPro" id="IPR016158">
    <property type="entry name" value="Cullin_homology"/>
</dbReference>
<dbReference type="SUPFAM" id="SSF46785">
    <property type="entry name" value="Winged helix' DNA-binding domain"/>
    <property type="match status" value="1"/>
</dbReference>
<dbReference type="InterPro" id="IPR059120">
    <property type="entry name" value="Cullin-like_AB"/>
</dbReference>
<organism evidence="5">
    <name type="scientific">Lichtheimia ramosa</name>
    <dbReference type="NCBI Taxonomy" id="688394"/>
    <lineage>
        <taxon>Eukaryota</taxon>
        <taxon>Fungi</taxon>
        <taxon>Fungi incertae sedis</taxon>
        <taxon>Mucoromycota</taxon>
        <taxon>Mucoromycotina</taxon>
        <taxon>Mucoromycetes</taxon>
        <taxon>Mucorales</taxon>
        <taxon>Lichtheimiaceae</taxon>
        <taxon>Lichtheimia</taxon>
    </lineage>
</organism>
<evidence type="ECO:0000313" key="5">
    <source>
        <dbReference type="EMBL" id="CDS04486.1"/>
    </source>
</evidence>
<comment type="similarity">
    <text evidence="1 2 3">Belongs to the cullin family.</text>
</comment>
<dbReference type="SUPFAM" id="SSF75632">
    <property type="entry name" value="Cullin homology domain"/>
    <property type="match status" value="1"/>
</dbReference>
<gene>
    <name evidence="5" type="ORF">LRAMOSA07177</name>
</gene>
<dbReference type="PROSITE" id="PS50069">
    <property type="entry name" value="CULLIN_2"/>
    <property type="match status" value="1"/>
</dbReference>
<name>A0A077WA64_9FUNG</name>
<dbReference type="InterPro" id="IPR016159">
    <property type="entry name" value="Cullin_repeat-like_dom_sf"/>
</dbReference>
<evidence type="ECO:0000256" key="1">
    <source>
        <dbReference type="ARBA" id="ARBA00006019"/>
    </source>
</evidence>
<dbReference type="InterPro" id="IPR019559">
    <property type="entry name" value="Cullin_neddylation_domain"/>
</dbReference>